<feature type="region of interest" description="Disordered" evidence="20">
    <location>
        <begin position="938"/>
        <end position="964"/>
    </location>
</feature>
<evidence type="ECO:0000313" key="23">
    <source>
        <dbReference type="EMBL" id="CAG6452471.1"/>
    </source>
</evidence>
<evidence type="ECO:0000259" key="22">
    <source>
        <dbReference type="Pfam" id="PF10377"/>
    </source>
</evidence>
<feature type="region of interest" description="Disordered" evidence="20">
    <location>
        <begin position="1251"/>
        <end position="1339"/>
    </location>
</feature>
<feature type="compositionally biased region" description="Gly residues" evidence="20">
    <location>
        <begin position="1137"/>
        <end position="1148"/>
    </location>
</feature>
<organism evidence="23">
    <name type="scientific">Culex pipiens</name>
    <name type="common">House mosquito</name>
    <dbReference type="NCBI Taxonomy" id="7175"/>
    <lineage>
        <taxon>Eukaryota</taxon>
        <taxon>Metazoa</taxon>
        <taxon>Ecdysozoa</taxon>
        <taxon>Arthropoda</taxon>
        <taxon>Hexapoda</taxon>
        <taxon>Insecta</taxon>
        <taxon>Pterygota</taxon>
        <taxon>Neoptera</taxon>
        <taxon>Endopterygota</taxon>
        <taxon>Diptera</taxon>
        <taxon>Nematocera</taxon>
        <taxon>Culicoidea</taxon>
        <taxon>Culicidae</taxon>
        <taxon>Culicinae</taxon>
        <taxon>Culicini</taxon>
        <taxon>Culex</taxon>
        <taxon>Culex</taxon>
    </lineage>
</organism>
<dbReference type="GO" id="GO:0005634">
    <property type="term" value="C:nucleus"/>
    <property type="evidence" value="ECO:0007669"/>
    <property type="project" value="UniProtKB-SubCell"/>
</dbReference>
<feature type="domain" description="Autophagy protein ATG17-like" evidence="21">
    <location>
        <begin position="116"/>
        <end position="537"/>
    </location>
</feature>
<keyword evidence="9" id="KW-0072">Autophagy</keyword>
<keyword evidence="14" id="KW-0539">Nucleus</keyword>
<keyword evidence="8" id="KW-0653">Protein transport</keyword>
<evidence type="ECO:0000256" key="8">
    <source>
        <dbReference type="ARBA" id="ARBA00022927"/>
    </source>
</evidence>
<evidence type="ECO:0000256" key="17">
    <source>
        <dbReference type="ARBA" id="ARBA00069790"/>
    </source>
</evidence>
<dbReference type="GO" id="GO:0031090">
    <property type="term" value="C:organelle membrane"/>
    <property type="evidence" value="ECO:0007669"/>
    <property type="project" value="UniProtKB-ARBA"/>
</dbReference>
<feature type="compositionally biased region" description="Polar residues" evidence="20">
    <location>
        <begin position="228"/>
        <end position="239"/>
    </location>
</feature>
<dbReference type="FunFam" id="3.10.20.90:FF:000049">
    <property type="entry name" value="RB1-inducible coiled-coil protein 1 isoform X1"/>
    <property type="match status" value="1"/>
</dbReference>
<dbReference type="Pfam" id="PF10377">
    <property type="entry name" value="ATG11"/>
    <property type="match status" value="1"/>
</dbReference>
<feature type="region of interest" description="Disordered" evidence="20">
    <location>
        <begin position="1132"/>
        <end position="1188"/>
    </location>
</feature>
<feature type="coiled-coil region" evidence="19">
    <location>
        <begin position="905"/>
        <end position="936"/>
    </location>
</feature>
<keyword evidence="12" id="KW-0804">Transcription</keyword>
<dbReference type="GO" id="GO:0015031">
    <property type="term" value="P:protein transport"/>
    <property type="evidence" value="ECO:0007669"/>
    <property type="project" value="UniProtKB-KW"/>
</dbReference>
<feature type="compositionally biased region" description="Low complexity" evidence="20">
    <location>
        <begin position="240"/>
        <end position="264"/>
    </location>
</feature>
<feature type="region of interest" description="Disordered" evidence="20">
    <location>
        <begin position="228"/>
        <end position="267"/>
    </location>
</feature>
<evidence type="ECO:0000256" key="15">
    <source>
        <dbReference type="ARBA" id="ARBA00023306"/>
    </source>
</evidence>
<keyword evidence="7" id="KW-0597">Phosphoprotein</keyword>
<evidence type="ECO:0000256" key="5">
    <source>
        <dbReference type="ARBA" id="ARBA00022448"/>
    </source>
</evidence>
<comment type="subcellular location">
    <subcellularLocation>
        <location evidence="4">Cytoplasm</location>
        <location evidence="4">Cytosol</location>
    </subcellularLocation>
    <subcellularLocation>
        <location evidence="3">Lysosome</location>
    </subcellularLocation>
    <subcellularLocation>
        <location evidence="1">Nucleus</location>
    </subcellularLocation>
    <subcellularLocation>
        <location evidence="2">Preautophagosomal structure</location>
    </subcellularLocation>
</comment>
<evidence type="ECO:0000256" key="3">
    <source>
        <dbReference type="ARBA" id="ARBA00004371"/>
    </source>
</evidence>
<keyword evidence="11 19" id="KW-0175">Coiled coil</keyword>
<evidence type="ECO:0000256" key="2">
    <source>
        <dbReference type="ARBA" id="ARBA00004329"/>
    </source>
</evidence>
<dbReference type="GO" id="GO:1990316">
    <property type="term" value="C:Atg1/ULK1 kinase complex"/>
    <property type="evidence" value="ECO:0007669"/>
    <property type="project" value="TreeGrafter"/>
</dbReference>
<feature type="compositionally biased region" description="Low complexity" evidence="20">
    <location>
        <begin position="1251"/>
        <end position="1261"/>
    </location>
</feature>
<dbReference type="InterPro" id="IPR019460">
    <property type="entry name" value="Atg11_C"/>
</dbReference>
<keyword evidence="13" id="KW-0458">Lysosome</keyword>
<evidence type="ECO:0000259" key="21">
    <source>
        <dbReference type="Pfam" id="PF04108"/>
    </source>
</evidence>
<feature type="compositionally biased region" description="Polar residues" evidence="20">
    <location>
        <begin position="604"/>
        <end position="613"/>
    </location>
</feature>
<dbReference type="GO" id="GO:0008285">
    <property type="term" value="P:negative regulation of cell population proliferation"/>
    <property type="evidence" value="ECO:0007669"/>
    <property type="project" value="UniProtKB-ARBA"/>
</dbReference>
<feature type="coiled-coil region" evidence="19">
    <location>
        <begin position="786"/>
        <end position="867"/>
    </location>
</feature>
<evidence type="ECO:0000256" key="12">
    <source>
        <dbReference type="ARBA" id="ARBA00023163"/>
    </source>
</evidence>
<dbReference type="Gene3D" id="3.10.20.90">
    <property type="entry name" value="Phosphatidylinositol 3-kinase Catalytic Subunit, Chain A, domain 1"/>
    <property type="match status" value="1"/>
</dbReference>
<dbReference type="GO" id="GO:0005764">
    <property type="term" value="C:lysosome"/>
    <property type="evidence" value="ECO:0007669"/>
    <property type="project" value="UniProtKB-SubCell"/>
</dbReference>
<evidence type="ECO:0000256" key="13">
    <source>
        <dbReference type="ARBA" id="ARBA00023228"/>
    </source>
</evidence>
<reference evidence="23" key="1">
    <citation type="submission" date="2021-05" db="EMBL/GenBank/DDBJ databases">
        <authorList>
            <person name="Alioto T."/>
            <person name="Alioto T."/>
            <person name="Gomez Garrido J."/>
        </authorList>
    </citation>
    <scope>NUCLEOTIDE SEQUENCE</scope>
</reference>
<evidence type="ECO:0000256" key="14">
    <source>
        <dbReference type="ARBA" id="ARBA00023242"/>
    </source>
</evidence>
<keyword evidence="6" id="KW-0963">Cytoplasm</keyword>
<dbReference type="InterPro" id="IPR040040">
    <property type="entry name" value="ATG11"/>
</dbReference>
<evidence type="ECO:0000256" key="9">
    <source>
        <dbReference type="ARBA" id="ARBA00023006"/>
    </source>
</evidence>
<dbReference type="EMBL" id="HBUE01020819">
    <property type="protein sequence ID" value="CAG6452471.1"/>
    <property type="molecule type" value="Transcribed_RNA"/>
</dbReference>
<dbReference type="GO" id="GO:0000045">
    <property type="term" value="P:autophagosome assembly"/>
    <property type="evidence" value="ECO:0007669"/>
    <property type="project" value="InterPro"/>
</dbReference>
<evidence type="ECO:0000256" key="10">
    <source>
        <dbReference type="ARBA" id="ARBA00023015"/>
    </source>
</evidence>
<dbReference type="GO" id="GO:0034045">
    <property type="term" value="C:phagophore assembly site membrane"/>
    <property type="evidence" value="ECO:0007669"/>
    <property type="project" value="TreeGrafter"/>
</dbReference>
<evidence type="ECO:0000256" key="11">
    <source>
        <dbReference type="ARBA" id="ARBA00023054"/>
    </source>
</evidence>
<dbReference type="GO" id="GO:0019901">
    <property type="term" value="F:protein kinase binding"/>
    <property type="evidence" value="ECO:0007669"/>
    <property type="project" value="UniProtKB-ARBA"/>
</dbReference>
<feature type="compositionally biased region" description="Polar residues" evidence="20">
    <location>
        <begin position="939"/>
        <end position="961"/>
    </location>
</feature>
<dbReference type="GO" id="GO:0061723">
    <property type="term" value="P:glycophagy"/>
    <property type="evidence" value="ECO:0007669"/>
    <property type="project" value="TreeGrafter"/>
</dbReference>
<dbReference type="GO" id="GO:0000422">
    <property type="term" value="P:autophagy of mitochondrion"/>
    <property type="evidence" value="ECO:0007669"/>
    <property type="project" value="TreeGrafter"/>
</dbReference>
<sequence>MLYVFHVDTGRMLTFEMSKALEIVRSLKETIERHHGIPCASIVLLVSGGEVLQDTQRVCNYSAGTDTNPIYMFSKSVLDARNQPAPWPSIETDNDLKAQVDKCLELPATYNTVVTRSLLAQQICEMAKEEAKTCETLIHEQHLQQQGWAAVVANMEDSVMEFQERVSDFYRRYEEHRQRFTEHMEILSAFDHDLKQLSEIPILSTLMENAASRPFGNFDEAYVDAGNTANSTSSGSVKTTSNSEPAAIAAATATTEAEGTTSSQGEEKAVALAGSGSAEQQQTVSNGISDKDKAKCISLLDWISASEGQRMLKRMAEECTSGLEQFEKHTVGLKQNIDKAVEASQRGDIKEIKGLEERLCDLDKVMYEARKIVSDQNELAQSFQQNQNRANTLGDTSILPDLCASHKSQLIVMLQNHKNLRDIRRRCAKCKEELGNNLFQRLRYIIHVETRVWEIDNSILFYHTSLKRLQKHLGIIEQIHMAPCMYVSAVTEVVRRRMFSSSFLRWASDLACRLMTIHNEEVMRRHEFTAQFEGHFLSTLFPGMDDMPPSYAIQAPSIFDSSLPALNKRDLQELSTFLPELTEKIQLPNIDSVIDFFSSRSVEGTNQSKSSGLQEYPPDMGAAEPTAIDGKGDADSATTAQQPTKEGCESETDTEEFEKVGQSPIDRRRRSRSKVPPVDTCSMATSTERVLQASAETLTEENLGTTRLEVEKLKTILRTVYQLSQSSISFLREQLSAVRTESASNRAEFRSKLEAINRAWAAIQEEARNRERETIQQLTVDHELEMNDLRKSIHQKDDEMQSLRSDNSMIKASHIETVSKYESEKRELNVTVDEMKEVVRKLEQRLADVEVDRKKAIQEAVEQLEHKHKTEIESLRCRYKLMTSMDRSPSDTSLEKIEKPDMIDIASHEQLLAQAREDFNREKERAIKTAIEEERQRWESSTVTIKPQQRSMASSPGTPTGSHDIYKRILEEKERQLDELRDKESVLIRENQRYKETIQSLTDPELGSNQLNLKEQLEALEREKQQLSRELERHQNRPSGGVSIQSCSKGDLVMIVYNSTYDQYTIVQNAPVLYFLHADSYAAFGLTELVAGQVPRIIHCMGTVVDKDYCHARKDGNRYKVSRGTRFYRVKVKPVPGGSGGGSGGGSSGSLSASVSSGTSRSAAADSDKHSHKKEKSKMSRSSSTITEQGLAAAINSVVTSTTTTTGTSPGLLIDSFAQTEQLGSPLGQMEDSAIKTSASRDMIDSGVAEQNLQNQQQQQQRISTYKERNISVTDDEDVGYGGGAGSASASVDESDSQQQQTRLRYESVCEEEQPEGEEEREDVVDQQQQPAPEGGNTTLMLLRALLLLNDDE</sequence>
<feature type="compositionally biased region" description="Acidic residues" evidence="20">
    <location>
        <begin position="1309"/>
        <end position="1325"/>
    </location>
</feature>
<dbReference type="CDD" id="cd17060">
    <property type="entry name" value="Ubl_RB1CC1"/>
    <property type="match status" value="1"/>
</dbReference>
<dbReference type="InterPro" id="IPR045326">
    <property type="entry name" value="ATG17-like_dom"/>
</dbReference>
<evidence type="ECO:0000256" key="19">
    <source>
        <dbReference type="SAM" id="Coils"/>
    </source>
</evidence>
<dbReference type="GO" id="GO:0005829">
    <property type="term" value="C:cytosol"/>
    <property type="evidence" value="ECO:0007669"/>
    <property type="project" value="UniProtKB-SubCell"/>
</dbReference>
<evidence type="ECO:0000256" key="4">
    <source>
        <dbReference type="ARBA" id="ARBA00004514"/>
    </source>
</evidence>
<keyword evidence="10" id="KW-0805">Transcription regulation</keyword>
<protein>
    <recommendedName>
        <fullName evidence="17">RB1-inducible coiled-coil protein 1</fullName>
    </recommendedName>
    <alternativeName>
        <fullName evidence="18">FAK family kinase-interacting protein of 200 kDa</fullName>
    </alternativeName>
</protein>
<evidence type="ECO:0000256" key="1">
    <source>
        <dbReference type="ARBA" id="ARBA00004123"/>
    </source>
</evidence>
<dbReference type="Pfam" id="PF04108">
    <property type="entry name" value="ATG17_like"/>
    <property type="match status" value="1"/>
</dbReference>
<feature type="domain" description="Autophagy-related protein 11 C-terminal" evidence="22">
    <location>
        <begin position="1014"/>
        <end position="1133"/>
    </location>
</feature>
<dbReference type="GO" id="GO:0034517">
    <property type="term" value="P:ribophagy"/>
    <property type="evidence" value="ECO:0007669"/>
    <property type="project" value="TreeGrafter"/>
</dbReference>
<dbReference type="GO" id="GO:0061709">
    <property type="term" value="P:reticulophagy"/>
    <property type="evidence" value="ECO:0007669"/>
    <property type="project" value="TreeGrafter"/>
</dbReference>
<comment type="function">
    <text evidence="16">Involved in autophagy. Regulates early events but also late events of autophagosome formation through direct interaction with Atg16L1. Required for the formation of the autophagosome-like double-membrane structure that surrounds the Salmonella-containing vacuole (SCV) during S.typhimurium infection and subsequent xenophagy. Involved in repair of DNA damage caused by ionizing radiation, which subsequently improves cell survival by decreasing apoptosis. Inhibits PTK2/FAK1 and PTK2B/PYK2 kinase activity, affecting their downstream signaling pathways. Plays a role as a modulator of TGF-beta-signaling by restricting substrate specificity of RNF111. Functions as a DNA-binding transcription factor. Is a potent regulator of the RB1 pathway through induction of RB1 expression. Plays a crucial role in muscular differentiation. Plays an indispensable role in fetal hematopoiesis and in the regulation of neuronal homeostasis.</text>
</comment>
<evidence type="ECO:0000256" key="6">
    <source>
        <dbReference type="ARBA" id="ARBA00022490"/>
    </source>
</evidence>
<dbReference type="GO" id="GO:0060090">
    <property type="term" value="F:molecular adaptor activity"/>
    <property type="evidence" value="ECO:0007669"/>
    <property type="project" value="TreeGrafter"/>
</dbReference>
<evidence type="ECO:0000256" key="18">
    <source>
        <dbReference type="ARBA" id="ARBA00080154"/>
    </source>
</evidence>
<keyword evidence="15" id="KW-0131">Cell cycle</keyword>
<proteinExistence type="predicted"/>
<dbReference type="PANTHER" id="PTHR13222:SF1">
    <property type="entry name" value="RB1-INDUCIBLE COILED-COIL PROTEIN 1"/>
    <property type="match status" value="1"/>
</dbReference>
<dbReference type="GO" id="GO:0034727">
    <property type="term" value="P:piecemeal microautophagy of the nucleus"/>
    <property type="evidence" value="ECO:0007669"/>
    <property type="project" value="TreeGrafter"/>
</dbReference>
<evidence type="ECO:0000256" key="20">
    <source>
        <dbReference type="SAM" id="MobiDB-lite"/>
    </source>
</evidence>
<keyword evidence="5" id="KW-0813">Transport</keyword>
<evidence type="ECO:0000256" key="7">
    <source>
        <dbReference type="ARBA" id="ARBA00022553"/>
    </source>
</evidence>
<evidence type="ECO:0000256" key="16">
    <source>
        <dbReference type="ARBA" id="ARBA00053494"/>
    </source>
</evidence>
<dbReference type="PANTHER" id="PTHR13222">
    <property type="entry name" value="RB1-INDUCIBLE COILED-COIL"/>
    <property type="match status" value="1"/>
</dbReference>
<accession>A0A8D8EZ07</accession>
<feature type="region of interest" description="Disordered" evidence="20">
    <location>
        <begin position="604"/>
        <end position="681"/>
    </location>
</feature>
<feature type="compositionally biased region" description="Low complexity" evidence="20">
    <location>
        <begin position="1149"/>
        <end position="1165"/>
    </location>
</feature>
<name>A0A8D8EZ07_CULPI</name>